<dbReference type="EMBL" id="CM008051">
    <property type="protein sequence ID" value="PAN35684.1"/>
    <property type="molecule type" value="Genomic_DNA"/>
</dbReference>
<dbReference type="PANTHER" id="PTHR32378">
    <property type="entry name" value="GUANINE NUCLEOTIDE-BINDING PROTEIN SUBUNIT GAMMA 3"/>
    <property type="match status" value="1"/>
</dbReference>
<accession>A0A2S3I2Z8</accession>
<name>A0A2S3I2Z8_9POAL</name>
<dbReference type="InterPro" id="IPR055305">
    <property type="entry name" value="GG3-like"/>
</dbReference>
<dbReference type="SMART" id="SM01224">
    <property type="entry name" value="G_gamma"/>
    <property type="match status" value="1"/>
</dbReference>
<feature type="domain" description="G protein gamma" evidence="2">
    <location>
        <begin position="22"/>
        <end position="95"/>
    </location>
</feature>
<keyword evidence="1" id="KW-0175">Coiled coil</keyword>
<proteinExistence type="predicted"/>
<dbReference type="Proteomes" id="UP000243499">
    <property type="component" value="Chromosome 6"/>
</dbReference>
<evidence type="ECO:0000313" key="3">
    <source>
        <dbReference type="EMBL" id="PAN35684.1"/>
    </source>
</evidence>
<sequence length="263" mass="27284">MGEAPRPRSPPRYPDLCGRRRLQLEVQILNREVGFLEQEIQGLERIQPVSRCCKDVTEFVGEKADPMIPVSKRKHGSCSLYPWIRSKLHTCFSCLCCCLPKLNAPGCFGRSCCAGRDTVCCTPSCSCPKAPSCCGACSCKPGCGGHCQPPCSGCCSGDCSCAGGPCSCPRCCGCLGAVGRCLSSCCSGLRHPCCKCQSACCEGEPSCRGKGACCRGSCLGGPAAAPSCPECSCGCLCSCPRCRGGCRCPPCGNNPCCAGGCLC</sequence>
<reference evidence="3" key="1">
    <citation type="submission" date="2018-04" db="EMBL/GenBank/DDBJ databases">
        <title>WGS assembly of Panicum hallii.</title>
        <authorList>
            <person name="Lovell J."/>
            <person name="Jenkins J."/>
            <person name="Lowry D."/>
            <person name="Mamidi S."/>
            <person name="Sreedasyam A."/>
            <person name="Weng X."/>
            <person name="Barry K."/>
            <person name="Bonette J."/>
            <person name="Campitelli B."/>
            <person name="Daum C."/>
            <person name="Gordon S."/>
            <person name="Gould B."/>
            <person name="Lipzen A."/>
            <person name="Macqueen A."/>
            <person name="Palacio-Mejia J."/>
            <person name="Plott C."/>
            <person name="Shakirov E."/>
            <person name="Shu S."/>
            <person name="Yoshinaga Y."/>
            <person name="Zane M."/>
            <person name="Rokhsar D."/>
            <person name="Grimwood J."/>
            <person name="Schmutz J."/>
            <person name="Juenger T."/>
        </authorList>
    </citation>
    <scope>NUCLEOTIDE SEQUENCE [LARGE SCALE GENOMIC DNA]</scope>
    <source>
        <strain evidence="3">FIL2</strain>
    </source>
</reference>
<evidence type="ECO:0000259" key="2">
    <source>
        <dbReference type="SMART" id="SM01224"/>
    </source>
</evidence>
<feature type="coiled-coil region" evidence="1">
    <location>
        <begin position="19"/>
        <end position="46"/>
    </location>
</feature>
<dbReference type="AlphaFoldDB" id="A0A2S3I2Z8"/>
<protein>
    <recommendedName>
        <fullName evidence="2">G protein gamma domain-containing protein</fullName>
    </recommendedName>
</protein>
<dbReference type="InterPro" id="IPR015898">
    <property type="entry name" value="G-protein_gamma-like_dom"/>
</dbReference>
<dbReference type="Gramene" id="PAN35684">
    <property type="protein sequence ID" value="PAN35684"/>
    <property type="gene ID" value="PAHAL_6G226500"/>
</dbReference>
<dbReference type="PANTHER" id="PTHR32378:SF15">
    <property type="match status" value="1"/>
</dbReference>
<gene>
    <name evidence="3" type="ORF">PAHAL_6G226500</name>
</gene>
<evidence type="ECO:0000256" key="1">
    <source>
        <dbReference type="SAM" id="Coils"/>
    </source>
</evidence>
<organism evidence="3">
    <name type="scientific">Panicum hallii</name>
    <dbReference type="NCBI Taxonomy" id="206008"/>
    <lineage>
        <taxon>Eukaryota</taxon>
        <taxon>Viridiplantae</taxon>
        <taxon>Streptophyta</taxon>
        <taxon>Embryophyta</taxon>
        <taxon>Tracheophyta</taxon>
        <taxon>Spermatophyta</taxon>
        <taxon>Magnoliopsida</taxon>
        <taxon>Liliopsida</taxon>
        <taxon>Poales</taxon>
        <taxon>Poaceae</taxon>
        <taxon>PACMAD clade</taxon>
        <taxon>Panicoideae</taxon>
        <taxon>Panicodae</taxon>
        <taxon>Paniceae</taxon>
        <taxon>Panicinae</taxon>
        <taxon>Panicum</taxon>
        <taxon>Panicum sect. Panicum</taxon>
    </lineage>
</organism>